<accession>A0A9P0K8M3</accession>
<dbReference type="PANTHER" id="PTHR22930">
    <property type="match status" value="1"/>
</dbReference>
<evidence type="ECO:0000313" key="9">
    <source>
        <dbReference type="EMBL" id="CAH1966478.1"/>
    </source>
</evidence>
<evidence type="ECO:0000256" key="3">
    <source>
        <dbReference type="ARBA" id="ARBA00006958"/>
    </source>
</evidence>
<evidence type="ECO:0000256" key="7">
    <source>
        <dbReference type="ARBA" id="ARBA00023242"/>
    </source>
</evidence>
<evidence type="ECO:0000256" key="1">
    <source>
        <dbReference type="ARBA" id="ARBA00001968"/>
    </source>
</evidence>
<gene>
    <name evidence="9" type="ORF">ACAOBT_LOCUS6865</name>
</gene>
<dbReference type="GO" id="GO:0005634">
    <property type="term" value="C:nucleus"/>
    <property type="evidence" value="ECO:0007669"/>
    <property type="project" value="UniProtKB-SubCell"/>
</dbReference>
<dbReference type="GO" id="GO:0004518">
    <property type="term" value="F:nuclease activity"/>
    <property type="evidence" value="ECO:0007669"/>
    <property type="project" value="UniProtKB-KW"/>
</dbReference>
<dbReference type="EMBL" id="CAKOFQ010006734">
    <property type="protein sequence ID" value="CAH1966478.1"/>
    <property type="molecule type" value="Genomic_DNA"/>
</dbReference>
<comment type="caution">
    <text evidence="9">The sequence shown here is derived from an EMBL/GenBank/DDBJ whole genome shotgun (WGS) entry which is preliminary data.</text>
</comment>
<reference evidence="9" key="1">
    <citation type="submission" date="2022-03" db="EMBL/GenBank/DDBJ databases">
        <authorList>
            <person name="Sayadi A."/>
        </authorList>
    </citation>
    <scope>NUCLEOTIDE SEQUENCE</scope>
</reference>
<protein>
    <recommendedName>
        <fullName evidence="8">DDE Tnp4 domain-containing protein</fullName>
    </recommendedName>
</protein>
<dbReference type="Proteomes" id="UP001152888">
    <property type="component" value="Unassembled WGS sequence"/>
</dbReference>
<dbReference type="InterPro" id="IPR027806">
    <property type="entry name" value="HARBI1_dom"/>
</dbReference>
<keyword evidence="6" id="KW-0378">Hydrolase</keyword>
<proteinExistence type="inferred from homology"/>
<dbReference type="GO" id="GO:0016787">
    <property type="term" value="F:hydrolase activity"/>
    <property type="evidence" value="ECO:0007669"/>
    <property type="project" value="UniProtKB-KW"/>
</dbReference>
<comment type="cofactor">
    <cofactor evidence="1">
        <name>a divalent metal cation</name>
        <dbReference type="ChEBI" id="CHEBI:60240"/>
    </cofactor>
</comment>
<evidence type="ECO:0000256" key="4">
    <source>
        <dbReference type="ARBA" id="ARBA00022722"/>
    </source>
</evidence>
<organism evidence="9 10">
    <name type="scientific">Acanthoscelides obtectus</name>
    <name type="common">Bean weevil</name>
    <name type="synonym">Bruchus obtectus</name>
    <dbReference type="NCBI Taxonomy" id="200917"/>
    <lineage>
        <taxon>Eukaryota</taxon>
        <taxon>Metazoa</taxon>
        <taxon>Ecdysozoa</taxon>
        <taxon>Arthropoda</taxon>
        <taxon>Hexapoda</taxon>
        <taxon>Insecta</taxon>
        <taxon>Pterygota</taxon>
        <taxon>Neoptera</taxon>
        <taxon>Endopterygota</taxon>
        <taxon>Coleoptera</taxon>
        <taxon>Polyphaga</taxon>
        <taxon>Cucujiformia</taxon>
        <taxon>Chrysomeloidea</taxon>
        <taxon>Chrysomelidae</taxon>
        <taxon>Bruchinae</taxon>
        <taxon>Bruchini</taxon>
        <taxon>Acanthoscelides</taxon>
    </lineage>
</organism>
<keyword evidence="10" id="KW-1185">Reference proteome</keyword>
<dbReference type="AlphaFoldDB" id="A0A9P0K8M3"/>
<comment type="subcellular location">
    <subcellularLocation>
        <location evidence="2">Nucleus</location>
    </subcellularLocation>
</comment>
<evidence type="ECO:0000313" key="10">
    <source>
        <dbReference type="Proteomes" id="UP001152888"/>
    </source>
</evidence>
<evidence type="ECO:0000259" key="8">
    <source>
        <dbReference type="Pfam" id="PF13359"/>
    </source>
</evidence>
<evidence type="ECO:0000256" key="5">
    <source>
        <dbReference type="ARBA" id="ARBA00022723"/>
    </source>
</evidence>
<sequence length="256" mass="29467">MSSSYSLEILKMAPSKNKRAAVALILLNILKKRREKKKVTQNRSIWVKPHLQERHRVGIEQTLLTDLLAQDGNDFKNFMRMDYDTFMMLQDKVRLDIEKQDTYLRSSISSELRLAITLRFLATGDSYRSLEYLTRVSASTISLLVPHVCQAVYSHLQPEYMKVPCTEDDWKKIADEFRNKWNFPNATGAIDGKHIEIEAPPNAGSYYFNYKGRHSIVLLALADAECNFLYIDVGCNGRMSDGGIFKNSTLYRLKII</sequence>
<dbReference type="Pfam" id="PF13359">
    <property type="entry name" value="DDE_Tnp_4"/>
    <property type="match status" value="1"/>
</dbReference>
<name>A0A9P0K8M3_ACAOB</name>
<keyword evidence="4" id="KW-0540">Nuclease</keyword>
<dbReference type="InterPro" id="IPR045249">
    <property type="entry name" value="HARBI1-like"/>
</dbReference>
<dbReference type="GO" id="GO:0046872">
    <property type="term" value="F:metal ion binding"/>
    <property type="evidence" value="ECO:0007669"/>
    <property type="project" value="UniProtKB-KW"/>
</dbReference>
<feature type="domain" description="DDE Tnp4" evidence="8">
    <location>
        <begin position="190"/>
        <end position="252"/>
    </location>
</feature>
<comment type="similarity">
    <text evidence="3">Belongs to the HARBI1 family.</text>
</comment>
<keyword evidence="7" id="KW-0539">Nucleus</keyword>
<evidence type="ECO:0000256" key="2">
    <source>
        <dbReference type="ARBA" id="ARBA00004123"/>
    </source>
</evidence>
<dbReference type="OrthoDB" id="6761337at2759"/>
<evidence type="ECO:0000256" key="6">
    <source>
        <dbReference type="ARBA" id="ARBA00022801"/>
    </source>
</evidence>
<dbReference type="PANTHER" id="PTHR22930:SF269">
    <property type="entry name" value="NUCLEASE HARBI1-LIKE PROTEIN"/>
    <property type="match status" value="1"/>
</dbReference>
<keyword evidence="5" id="KW-0479">Metal-binding</keyword>